<evidence type="ECO:0000313" key="6">
    <source>
        <dbReference type="EMBL" id="CAJ0940645.1"/>
    </source>
</evidence>
<comment type="caution">
    <text evidence="6">The sequence shown here is derived from an EMBL/GenBank/DDBJ whole genome shotgun (WGS) entry which is preliminary data.</text>
</comment>
<evidence type="ECO:0000256" key="2">
    <source>
        <dbReference type="ARBA" id="ARBA00022801"/>
    </source>
</evidence>
<evidence type="ECO:0000256" key="1">
    <source>
        <dbReference type="ARBA" id="ARBA00022741"/>
    </source>
</evidence>
<keyword evidence="4" id="KW-0067">ATP-binding</keyword>
<dbReference type="PANTHER" id="PTHR45766:SF3">
    <property type="entry name" value="DNA ANNEALING HELICASE AND ENDONUCLEASE ZRANB3"/>
    <property type="match status" value="1"/>
</dbReference>
<dbReference type="EMBL" id="CAUEEQ010017736">
    <property type="protein sequence ID" value="CAJ0940645.1"/>
    <property type="molecule type" value="Genomic_DNA"/>
</dbReference>
<organism evidence="6 7">
    <name type="scientific">Ranitomeya imitator</name>
    <name type="common">mimic poison frog</name>
    <dbReference type="NCBI Taxonomy" id="111125"/>
    <lineage>
        <taxon>Eukaryota</taxon>
        <taxon>Metazoa</taxon>
        <taxon>Chordata</taxon>
        <taxon>Craniata</taxon>
        <taxon>Vertebrata</taxon>
        <taxon>Euteleostomi</taxon>
        <taxon>Amphibia</taxon>
        <taxon>Batrachia</taxon>
        <taxon>Anura</taxon>
        <taxon>Neobatrachia</taxon>
        <taxon>Hyloidea</taxon>
        <taxon>Dendrobatidae</taxon>
        <taxon>Dendrobatinae</taxon>
        <taxon>Ranitomeya</taxon>
    </lineage>
</organism>
<dbReference type="Pfam" id="PF00176">
    <property type="entry name" value="SNF2-rel_dom"/>
    <property type="match status" value="1"/>
</dbReference>
<keyword evidence="1" id="KW-0547">Nucleotide-binding</keyword>
<name>A0ABN9LFW0_9NEOB</name>
<accession>A0ABN9LFW0</accession>
<evidence type="ECO:0000256" key="3">
    <source>
        <dbReference type="ARBA" id="ARBA00022806"/>
    </source>
</evidence>
<feature type="domain" description="SNF2 N-terminal" evidence="5">
    <location>
        <begin position="145"/>
        <end position="190"/>
    </location>
</feature>
<proteinExistence type="predicted"/>
<keyword evidence="3" id="KW-0347">Helicase</keyword>
<sequence>MATRSEPCKPPPACTLSDKYDGRRKAGSIFDERSVLGEETRSLLINYSVFFKAPSHEYGIIGKRTDWPARWNIFCRIGYIWIHPVTSDGKIIIGIQLLLTQFPPGLGAKFPERMSDGCWADVCDQFLSRMSDGCWADVCEQFLSMGLGKTLQAIAVAYCYRDEWPLLIVVPSSLKYPWIEEMEKWIPELGPEDITVIENKTDVG</sequence>
<dbReference type="InterPro" id="IPR027417">
    <property type="entry name" value="P-loop_NTPase"/>
</dbReference>
<dbReference type="InterPro" id="IPR038718">
    <property type="entry name" value="SNF2-like_sf"/>
</dbReference>
<dbReference type="Proteomes" id="UP001176940">
    <property type="component" value="Unassembled WGS sequence"/>
</dbReference>
<protein>
    <recommendedName>
        <fullName evidence="5">SNF2 N-terminal domain-containing protein</fullName>
    </recommendedName>
</protein>
<keyword evidence="2" id="KW-0378">Hydrolase</keyword>
<dbReference type="Gene3D" id="3.40.50.10810">
    <property type="entry name" value="Tandem AAA-ATPase domain"/>
    <property type="match status" value="1"/>
</dbReference>
<evidence type="ECO:0000256" key="4">
    <source>
        <dbReference type="ARBA" id="ARBA00022840"/>
    </source>
</evidence>
<dbReference type="SUPFAM" id="SSF52540">
    <property type="entry name" value="P-loop containing nucleoside triphosphate hydrolases"/>
    <property type="match status" value="1"/>
</dbReference>
<evidence type="ECO:0000259" key="5">
    <source>
        <dbReference type="Pfam" id="PF00176"/>
    </source>
</evidence>
<dbReference type="PANTHER" id="PTHR45766">
    <property type="entry name" value="DNA ANNEALING HELICASE AND ENDONUCLEASE ZRANB3 FAMILY MEMBER"/>
    <property type="match status" value="1"/>
</dbReference>
<keyword evidence="7" id="KW-1185">Reference proteome</keyword>
<dbReference type="InterPro" id="IPR000330">
    <property type="entry name" value="SNF2_N"/>
</dbReference>
<evidence type="ECO:0000313" key="7">
    <source>
        <dbReference type="Proteomes" id="UP001176940"/>
    </source>
</evidence>
<gene>
    <name evidence="6" type="ORF">RIMI_LOCUS8789183</name>
</gene>
<reference evidence="6" key="1">
    <citation type="submission" date="2023-07" db="EMBL/GenBank/DDBJ databases">
        <authorList>
            <person name="Stuckert A."/>
        </authorList>
    </citation>
    <scope>NUCLEOTIDE SEQUENCE</scope>
</reference>